<dbReference type="Proteomes" id="UP000191612">
    <property type="component" value="Unassembled WGS sequence"/>
</dbReference>
<dbReference type="AlphaFoldDB" id="A0A1V6QRH9"/>
<evidence type="ECO:0000313" key="1">
    <source>
        <dbReference type="EMBL" id="OQD91833.1"/>
    </source>
</evidence>
<protein>
    <recommendedName>
        <fullName evidence="3">Pectate lyase domain-containing protein</fullName>
    </recommendedName>
</protein>
<evidence type="ECO:0000313" key="2">
    <source>
        <dbReference type="Proteomes" id="UP000191612"/>
    </source>
</evidence>
<organism evidence="1 2">
    <name type="scientific">Penicillium solitum</name>
    <dbReference type="NCBI Taxonomy" id="60172"/>
    <lineage>
        <taxon>Eukaryota</taxon>
        <taxon>Fungi</taxon>
        <taxon>Dikarya</taxon>
        <taxon>Ascomycota</taxon>
        <taxon>Pezizomycotina</taxon>
        <taxon>Eurotiomycetes</taxon>
        <taxon>Eurotiomycetidae</taxon>
        <taxon>Eurotiales</taxon>
        <taxon>Aspergillaceae</taxon>
        <taxon>Penicillium</taxon>
    </lineage>
</organism>
<name>A0A1V6QRH9_9EURO</name>
<keyword evidence="2" id="KW-1185">Reference proteome</keyword>
<proteinExistence type="predicted"/>
<reference evidence="2" key="1">
    <citation type="journal article" date="2017" name="Nat. Microbiol.">
        <title>Global analysis of biosynthetic gene clusters reveals vast potential of secondary metabolite production in Penicillium species.</title>
        <authorList>
            <person name="Nielsen J.C."/>
            <person name="Grijseels S."/>
            <person name="Prigent S."/>
            <person name="Ji B."/>
            <person name="Dainat J."/>
            <person name="Nielsen K.F."/>
            <person name="Frisvad J.C."/>
            <person name="Workman M."/>
            <person name="Nielsen J."/>
        </authorList>
    </citation>
    <scope>NUCLEOTIDE SEQUENCE [LARGE SCALE GENOMIC DNA]</scope>
    <source>
        <strain evidence="2">IBT 29525</strain>
    </source>
</reference>
<comment type="caution">
    <text evidence="1">The sequence shown here is derived from an EMBL/GenBank/DDBJ whole genome shotgun (WGS) entry which is preliminary data.</text>
</comment>
<gene>
    <name evidence="1" type="ORF">PENSOL_c048G00641</name>
</gene>
<sequence length="165" mass="17744">MLEPPFTGSHIDILKTGYSTNQNWTSFYGFGPAINVVSATLDHINVTVHNGAARIYVYNTTTTTTTTTTITITNSWLYSGPVSNGPYASGNGTIIAHNVAHNSGSERSSSFLGNFLKDDIYSYDSVAHSVGIGSATYYALETIEEDNALRDWEYGPVVFSAGALV</sequence>
<dbReference type="EMBL" id="MDYO01000048">
    <property type="protein sequence ID" value="OQD91833.1"/>
    <property type="molecule type" value="Genomic_DNA"/>
</dbReference>
<accession>A0A1V6QRH9</accession>
<evidence type="ECO:0008006" key="3">
    <source>
        <dbReference type="Google" id="ProtNLM"/>
    </source>
</evidence>
<dbReference type="STRING" id="60172.A0A1V6QRH9"/>